<reference evidence="4" key="1">
    <citation type="journal article" date="2019" name="Int. J. Syst. Evol. Microbiol.">
        <title>The Global Catalogue of Microorganisms (GCM) 10K type strain sequencing project: providing services to taxonomists for standard genome sequencing and annotation.</title>
        <authorList>
            <consortium name="The Broad Institute Genomics Platform"/>
            <consortium name="The Broad Institute Genome Sequencing Center for Infectious Disease"/>
            <person name="Wu L."/>
            <person name="Ma J."/>
        </authorList>
    </citation>
    <scope>NUCLEOTIDE SEQUENCE [LARGE SCALE GENOMIC DNA]</scope>
    <source>
        <strain evidence="4">JCM 15900</strain>
    </source>
</reference>
<dbReference type="EMBL" id="BAAAPZ010000002">
    <property type="protein sequence ID" value="GAA2089156.1"/>
    <property type="molecule type" value="Genomic_DNA"/>
</dbReference>
<evidence type="ECO:0000313" key="4">
    <source>
        <dbReference type="Proteomes" id="UP001500984"/>
    </source>
</evidence>
<dbReference type="InterPro" id="IPR036388">
    <property type="entry name" value="WH-like_DNA-bd_sf"/>
</dbReference>
<dbReference type="CDD" id="cd00090">
    <property type="entry name" value="HTH_ARSR"/>
    <property type="match status" value="1"/>
</dbReference>
<dbReference type="InterPro" id="IPR036390">
    <property type="entry name" value="WH_DNA-bd_sf"/>
</dbReference>
<dbReference type="SMART" id="SM00418">
    <property type="entry name" value="HTH_ARSR"/>
    <property type="match status" value="1"/>
</dbReference>
<dbReference type="Gene3D" id="6.10.140.2180">
    <property type="match status" value="1"/>
</dbReference>
<dbReference type="InterPro" id="IPR011991">
    <property type="entry name" value="ArsR-like_HTH"/>
</dbReference>
<dbReference type="Gene3D" id="1.10.10.10">
    <property type="entry name" value="Winged helix-like DNA-binding domain superfamily/Winged helix DNA-binding domain"/>
    <property type="match status" value="1"/>
</dbReference>
<sequence length="190" mass="21036">MSGELNSFEALFHPVRLRILQAVASRRVTVSELAALVEGVAATTVYRHVNTLIASGVLTVIPKRSRHGSPQRELALSEDGARPPDINTIHPSPTHESQRAFVVFLARLASEFDRLIESTKGSVTPDFGYSQTLLYVTDEDLRHIRECLRELLRPHLRPRTGREARTTLGMVLIPDDGPASRMEAPDAATH</sequence>
<feature type="domain" description="HTH arsR-type" evidence="2">
    <location>
        <begin position="6"/>
        <end position="153"/>
    </location>
</feature>
<comment type="caution">
    <text evidence="3">The sequence shown here is derived from an EMBL/GenBank/DDBJ whole genome shotgun (WGS) entry which is preliminary data.</text>
</comment>
<name>A0ABP5HXE9_9MICO</name>
<feature type="region of interest" description="Disordered" evidence="1">
    <location>
        <begin position="64"/>
        <end position="84"/>
    </location>
</feature>
<gene>
    <name evidence="3" type="ORF">GCM10009823_04730</name>
</gene>
<dbReference type="Proteomes" id="UP001500984">
    <property type="component" value="Unassembled WGS sequence"/>
</dbReference>
<dbReference type="Pfam" id="PF12840">
    <property type="entry name" value="HTH_20"/>
    <property type="match status" value="1"/>
</dbReference>
<proteinExistence type="predicted"/>
<dbReference type="InterPro" id="IPR001845">
    <property type="entry name" value="HTH_ArsR_DNA-bd_dom"/>
</dbReference>
<keyword evidence="4" id="KW-1185">Reference proteome</keyword>
<evidence type="ECO:0000313" key="3">
    <source>
        <dbReference type="EMBL" id="GAA2089156.1"/>
    </source>
</evidence>
<evidence type="ECO:0000256" key="1">
    <source>
        <dbReference type="SAM" id="MobiDB-lite"/>
    </source>
</evidence>
<dbReference type="RefSeq" id="WP_168165730.1">
    <property type="nucleotide sequence ID" value="NZ_BAAAPZ010000002.1"/>
</dbReference>
<dbReference type="SUPFAM" id="SSF46785">
    <property type="entry name" value="Winged helix' DNA-binding domain"/>
    <property type="match status" value="1"/>
</dbReference>
<accession>A0ABP5HXE9</accession>
<organism evidence="3 4">
    <name type="scientific">Brevibacterium salitolerans</name>
    <dbReference type="NCBI Taxonomy" id="1403566"/>
    <lineage>
        <taxon>Bacteria</taxon>
        <taxon>Bacillati</taxon>
        <taxon>Actinomycetota</taxon>
        <taxon>Actinomycetes</taxon>
        <taxon>Micrococcales</taxon>
        <taxon>Brevibacteriaceae</taxon>
        <taxon>Brevibacterium</taxon>
    </lineage>
</organism>
<evidence type="ECO:0000259" key="2">
    <source>
        <dbReference type="SMART" id="SM00418"/>
    </source>
</evidence>
<protein>
    <submittedName>
        <fullName evidence="3">Helix-turn-helix domain-containing protein</fullName>
    </submittedName>
</protein>